<dbReference type="PANTHER" id="PTHR35271">
    <property type="entry name" value="ABC TRANSPORTER, SUBSTRATE-BINDING LIPOPROTEIN-RELATED"/>
    <property type="match status" value="1"/>
</dbReference>
<dbReference type="CDD" id="cd06325">
    <property type="entry name" value="PBP1_ABC_unchar_transporter"/>
    <property type="match status" value="1"/>
</dbReference>
<proteinExistence type="predicted"/>
<protein>
    <recommendedName>
        <fullName evidence="3">ABC transporter substrate-binding protein</fullName>
    </recommendedName>
</protein>
<keyword evidence="2" id="KW-1185">Reference proteome</keyword>
<dbReference type="PANTHER" id="PTHR35271:SF1">
    <property type="entry name" value="ABC TRANSPORTER, SUBSTRATE-BINDING LIPOPROTEIN"/>
    <property type="match status" value="1"/>
</dbReference>
<dbReference type="Pfam" id="PF04392">
    <property type="entry name" value="ABC_sub_bind"/>
    <property type="match status" value="1"/>
</dbReference>
<evidence type="ECO:0008006" key="3">
    <source>
        <dbReference type="Google" id="ProtNLM"/>
    </source>
</evidence>
<reference evidence="1 2" key="1">
    <citation type="submission" date="2018-06" db="EMBL/GenBank/DDBJ databases">
        <title>Comparative genomics of rhizobia nodulating Arachis hypogaea in China.</title>
        <authorList>
            <person name="Li Y."/>
        </authorList>
    </citation>
    <scope>NUCLEOTIDE SEQUENCE [LARGE SCALE GENOMIC DNA]</scope>
    <source>
        <strain evidence="1 2">CCBAU 51658</strain>
    </source>
</reference>
<name>A0ABX6UPH9_9BRAD</name>
<dbReference type="InterPro" id="IPR028082">
    <property type="entry name" value="Peripla_BP_I"/>
</dbReference>
<gene>
    <name evidence="1" type="ORF">XH86_26680</name>
</gene>
<dbReference type="Gene3D" id="3.40.50.2300">
    <property type="match status" value="2"/>
</dbReference>
<dbReference type="EMBL" id="CP030057">
    <property type="protein sequence ID" value="QOZ61929.1"/>
    <property type="molecule type" value="Genomic_DNA"/>
</dbReference>
<sequence>MSSALLRQGREDTMRRREFLGGLGSVSLLGPRSAAAEGGRTFHLGTLTPISPITETSPGGKILIKVLGERGFKLGQNLTFEARGAQGDVAKLPALIGELKTKNIDAVVIVGYPTAMAAKAAGIATVAASGIGDPVETKLIESLAHPGGQITGISDVAATLSAKRLSLLKDMSPKLSKVAMLWNKDDLGMTTRYQASAKAAQELGLTVQALGVREPDDFDEAFSVMNGDLPDGILMVADALTILNRKRVFEFAAVRKLPAIYENADLARDGGLMSYGADVPESFERAAALVARIFNGASPGDLPFELPTRYPLVINLKTAKAAGFEIPPTLLALADEVIE</sequence>
<dbReference type="Proteomes" id="UP000593880">
    <property type="component" value="Chromosome"/>
</dbReference>
<accession>A0ABX6UPH9</accession>
<dbReference type="InterPro" id="IPR007487">
    <property type="entry name" value="ABC_transpt-TYRBP-like"/>
</dbReference>
<dbReference type="SUPFAM" id="SSF53822">
    <property type="entry name" value="Periplasmic binding protein-like I"/>
    <property type="match status" value="1"/>
</dbReference>
<organism evidence="1 2">
    <name type="scientific">Bradyrhizobium guangdongense</name>
    <dbReference type="NCBI Taxonomy" id="1325090"/>
    <lineage>
        <taxon>Bacteria</taxon>
        <taxon>Pseudomonadati</taxon>
        <taxon>Pseudomonadota</taxon>
        <taxon>Alphaproteobacteria</taxon>
        <taxon>Hyphomicrobiales</taxon>
        <taxon>Nitrobacteraceae</taxon>
        <taxon>Bradyrhizobium</taxon>
    </lineage>
</organism>
<evidence type="ECO:0000313" key="2">
    <source>
        <dbReference type="Proteomes" id="UP000593880"/>
    </source>
</evidence>
<evidence type="ECO:0000313" key="1">
    <source>
        <dbReference type="EMBL" id="QOZ61929.1"/>
    </source>
</evidence>